<feature type="domain" description="F-box" evidence="2">
    <location>
        <begin position="50"/>
        <end position="81"/>
    </location>
</feature>
<dbReference type="Pfam" id="PF12937">
    <property type="entry name" value="F-box-like"/>
    <property type="match status" value="1"/>
</dbReference>
<comment type="caution">
    <text evidence="3">The sequence shown here is derived from an EMBL/GenBank/DDBJ whole genome shotgun (WGS) entry which is preliminary data.</text>
</comment>
<keyword evidence="4" id="KW-1185">Reference proteome</keyword>
<sequence length="142" mass="16001">MQFWRNLPGPGYLEDDWPVETDSIEKGTPKSVEDEPLEEVNPTNVVRALALPDELWLAITAHLEAIDQLSLRQTCRRLFHCSAPANIATVCASESTRRHWLLRLGRDAYHHALQNEADTDPAHQPRLACAACHTTHARTAFL</sequence>
<dbReference type="AlphaFoldDB" id="A0A9W7SQD1"/>
<reference evidence="3 4" key="2">
    <citation type="journal article" date="2021" name="Curr. Genet.">
        <title>Genetic response to nitrogen starvation in the aggressive Eucalyptus foliar pathogen Teratosphaeria destructans.</title>
        <authorList>
            <person name="Havenga M."/>
            <person name="Wingfield B.D."/>
            <person name="Wingfield M.J."/>
            <person name="Dreyer L.L."/>
            <person name="Roets F."/>
            <person name="Aylward J."/>
        </authorList>
    </citation>
    <scope>NUCLEOTIDE SEQUENCE [LARGE SCALE GENOMIC DNA]</scope>
    <source>
        <strain evidence="3">CMW44962</strain>
    </source>
</reference>
<organism evidence="3 4">
    <name type="scientific">Teratosphaeria destructans</name>
    <dbReference type="NCBI Taxonomy" id="418781"/>
    <lineage>
        <taxon>Eukaryota</taxon>
        <taxon>Fungi</taxon>
        <taxon>Dikarya</taxon>
        <taxon>Ascomycota</taxon>
        <taxon>Pezizomycotina</taxon>
        <taxon>Dothideomycetes</taxon>
        <taxon>Dothideomycetidae</taxon>
        <taxon>Mycosphaerellales</taxon>
        <taxon>Teratosphaeriaceae</taxon>
        <taxon>Teratosphaeria</taxon>
    </lineage>
</organism>
<dbReference type="InterPro" id="IPR001810">
    <property type="entry name" value="F-box_dom"/>
</dbReference>
<feature type="compositionally biased region" description="Basic and acidic residues" evidence="1">
    <location>
        <begin position="23"/>
        <end position="33"/>
    </location>
</feature>
<accession>A0A9W7SQD1</accession>
<dbReference type="OrthoDB" id="10642483at2759"/>
<evidence type="ECO:0000313" key="4">
    <source>
        <dbReference type="Proteomes" id="UP001138500"/>
    </source>
</evidence>
<evidence type="ECO:0000259" key="2">
    <source>
        <dbReference type="Pfam" id="PF12937"/>
    </source>
</evidence>
<dbReference type="SUPFAM" id="SSF81383">
    <property type="entry name" value="F-box domain"/>
    <property type="match status" value="1"/>
</dbReference>
<evidence type="ECO:0000256" key="1">
    <source>
        <dbReference type="SAM" id="MobiDB-lite"/>
    </source>
</evidence>
<feature type="non-terminal residue" evidence="3">
    <location>
        <position position="142"/>
    </location>
</feature>
<dbReference type="InterPro" id="IPR036047">
    <property type="entry name" value="F-box-like_dom_sf"/>
</dbReference>
<name>A0A9W7SQD1_9PEZI</name>
<proteinExistence type="predicted"/>
<dbReference type="EMBL" id="RIBY02001975">
    <property type="protein sequence ID" value="KAH9826617.1"/>
    <property type="molecule type" value="Genomic_DNA"/>
</dbReference>
<protein>
    <recommendedName>
        <fullName evidence="2">F-box domain-containing protein</fullName>
    </recommendedName>
</protein>
<evidence type="ECO:0000313" key="3">
    <source>
        <dbReference type="EMBL" id="KAH9826617.1"/>
    </source>
</evidence>
<feature type="region of interest" description="Disordered" evidence="1">
    <location>
        <begin position="14"/>
        <end position="38"/>
    </location>
</feature>
<dbReference type="Proteomes" id="UP001138500">
    <property type="component" value="Unassembled WGS sequence"/>
</dbReference>
<reference evidence="3 4" key="1">
    <citation type="journal article" date="2018" name="IMA Fungus">
        <title>IMA Genome-F 10: Nine draft genome sequences of Claviceps purpurea s.lat., including C. arundinis, C. humidiphila, and C. cf. spartinae, pseudomolecules for the pitch canker pathogen Fusarium circinatum, draft genome of Davidsoniella eucalypti, Grosmannia galeiformis, Quambalaria eucalypti, and Teratosphaeria destructans.</title>
        <authorList>
            <person name="Wingfield B.D."/>
            <person name="Liu M."/>
            <person name="Nguyen H.D."/>
            <person name="Lane F.A."/>
            <person name="Morgan S.W."/>
            <person name="De Vos L."/>
            <person name="Wilken P.M."/>
            <person name="Duong T.A."/>
            <person name="Aylward J."/>
            <person name="Coetzee M.P."/>
            <person name="Dadej K."/>
            <person name="De Beer Z.W."/>
            <person name="Findlay W."/>
            <person name="Havenga M."/>
            <person name="Kolarik M."/>
            <person name="Menzies J.G."/>
            <person name="Naidoo K."/>
            <person name="Pochopski O."/>
            <person name="Shoukouhi P."/>
            <person name="Santana Q.C."/>
            <person name="Seifert K.A."/>
            <person name="Soal N."/>
            <person name="Steenkamp E.T."/>
            <person name="Tatham C.T."/>
            <person name="van der Nest M.A."/>
            <person name="Wingfield M.J."/>
        </authorList>
    </citation>
    <scope>NUCLEOTIDE SEQUENCE [LARGE SCALE GENOMIC DNA]</scope>
    <source>
        <strain evidence="3">CMW44962</strain>
    </source>
</reference>
<gene>
    <name evidence="3" type="ORF">Tdes44962_MAKER10021</name>
</gene>